<keyword evidence="2" id="KW-0053">Apoptosis</keyword>
<dbReference type="InterPro" id="IPR046371">
    <property type="entry name" value="Bcl-2_BH1-3"/>
</dbReference>
<keyword evidence="5" id="KW-0472">Membrane</keyword>
<keyword evidence="5" id="KW-0812">Transmembrane</keyword>
<feature type="compositionally biased region" description="Basic and acidic residues" evidence="4">
    <location>
        <begin position="282"/>
        <end position="298"/>
    </location>
</feature>
<sequence length="505" mass="53865">MAAAAPSAAVPEGFHYETKYVVLNYLGLIAQDRPQGQQGAALGGVQGETPQEKEVAAKVKAEIEEELKLLEEEISKAFTSTGFDCHTSPVFSPANPESSIEDCLAHLGDRVSQDLSTHLHTAMRSLLSLPLDYKHYKEAVQQVASHSQGWSTVLVPLVLLQRLLKERTRQGQQPLGPLLQLGVQYLEEAAADYIIQQGGWGTVFSLEEEEDQGIIVEDSNDIYILTSDNSGQVSPPESLAVLSSWQSDSLPVSLSVSQSWQTESLPVSLGPESWAQVTMDPEDLKSLDSNEGGEERSENNSSNSDIVHVEKEEIAEDEGAISVAEVLEIQEAQESVLKAELEEEPPVTPPALLESTALSPPAAAAAAAAAATAVIPREETPSSVPEPAPVQQPAAAETAPKTAEPAKPPAIVEPVTEPAKPAVQAEELVIKEVVVDILKESPKVLPKAPKEAEKVPLAPEKVETVPPEAEDISLADDNAFLYYGGTAAIAVVALVVVVALVLRKK</sequence>
<protein>
    <submittedName>
        <fullName evidence="7">Bcl-2-like protein 13</fullName>
    </submittedName>
</protein>
<dbReference type="AlphaFoldDB" id="A0AAD8G866"/>
<dbReference type="Proteomes" id="UP001230051">
    <property type="component" value="Unassembled WGS sequence"/>
</dbReference>
<dbReference type="Gene3D" id="1.10.437.10">
    <property type="entry name" value="Blc2-like"/>
    <property type="match status" value="1"/>
</dbReference>
<dbReference type="PANTHER" id="PTHR15758">
    <property type="entry name" value="BCL-2-LIKE PROTEIN 13"/>
    <property type="match status" value="1"/>
</dbReference>
<feature type="transmembrane region" description="Helical" evidence="5">
    <location>
        <begin position="480"/>
        <end position="502"/>
    </location>
</feature>
<evidence type="ECO:0000256" key="3">
    <source>
        <dbReference type="SAM" id="Coils"/>
    </source>
</evidence>
<organism evidence="7 8">
    <name type="scientific">Acipenser oxyrinchus oxyrinchus</name>
    <dbReference type="NCBI Taxonomy" id="40147"/>
    <lineage>
        <taxon>Eukaryota</taxon>
        <taxon>Metazoa</taxon>
        <taxon>Chordata</taxon>
        <taxon>Craniata</taxon>
        <taxon>Vertebrata</taxon>
        <taxon>Euteleostomi</taxon>
        <taxon>Actinopterygii</taxon>
        <taxon>Chondrostei</taxon>
        <taxon>Acipenseriformes</taxon>
        <taxon>Acipenseridae</taxon>
        <taxon>Acipenser</taxon>
    </lineage>
</organism>
<evidence type="ECO:0000256" key="5">
    <source>
        <dbReference type="SAM" id="Phobius"/>
    </source>
</evidence>
<reference evidence="7" key="1">
    <citation type="submission" date="2022-02" db="EMBL/GenBank/DDBJ databases">
        <title>Atlantic sturgeon de novo genome assembly.</title>
        <authorList>
            <person name="Stock M."/>
            <person name="Klopp C."/>
            <person name="Guiguen Y."/>
            <person name="Cabau C."/>
            <person name="Parinello H."/>
            <person name="Santidrian Yebra-Pimentel E."/>
            <person name="Kuhl H."/>
            <person name="Dirks R.P."/>
            <person name="Guessner J."/>
            <person name="Wuertz S."/>
            <person name="Du K."/>
            <person name="Schartl M."/>
        </authorList>
    </citation>
    <scope>NUCLEOTIDE SEQUENCE</scope>
    <source>
        <strain evidence="7">STURGEONOMICS-FGT-2020</strain>
        <tissue evidence="7">Whole blood</tissue>
    </source>
</reference>
<dbReference type="InterPro" id="IPR002475">
    <property type="entry name" value="Bcl2-like"/>
</dbReference>
<comment type="caution">
    <text evidence="7">The sequence shown here is derived from an EMBL/GenBank/DDBJ whole genome shotgun (WGS) entry which is preliminary data.</text>
</comment>
<keyword evidence="8" id="KW-1185">Reference proteome</keyword>
<feature type="compositionally biased region" description="Low complexity" evidence="4">
    <location>
        <begin position="391"/>
        <end position="405"/>
    </location>
</feature>
<feature type="region of interest" description="Disordered" evidence="4">
    <location>
        <begin position="272"/>
        <end position="306"/>
    </location>
</feature>
<keyword evidence="5" id="KW-1133">Transmembrane helix</keyword>
<evidence type="ECO:0000259" key="6">
    <source>
        <dbReference type="Pfam" id="PF00452"/>
    </source>
</evidence>
<feature type="coiled-coil region" evidence="3">
    <location>
        <begin position="53"/>
        <end position="80"/>
    </location>
</feature>
<evidence type="ECO:0000256" key="1">
    <source>
        <dbReference type="ARBA" id="ARBA00009458"/>
    </source>
</evidence>
<comment type="similarity">
    <text evidence="1">Belongs to the Bcl-2 family.</text>
</comment>
<dbReference type="GO" id="GO:0005739">
    <property type="term" value="C:mitochondrion"/>
    <property type="evidence" value="ECO:0007669"/>
    <property type="project" value="TreeGrafter"/>
</dbReference>
<dbReference type="SUPFAM" id="SSF56854">
    <property type="entry name" value="Bcl-2 inhibitors of programmed cell death"/>
    <property type="match status" value="1"/>
</dbReference>
<evidence type="ECO:0000256" key="4">
    <source>
        <dbReference type="SAM" id="MobiDB-lite"/>
    </source>
</evidence>
<dbReference type="PANTHER" id="PTHR15758:SF2">
    <property type="entry name" value="BCL-2-LIKE PROTEIN 13"/>
    <property type="match status" value="1"/>
</dbReference>
<dbReference type="InterPro" id="IPR042398">
    <property type="entry name" value="BCL2L13"/>
</dbReference>
<dbReference type="GO" id="GO:0016020">
    <property type="term" value="C:membrane"/>
    <property type="evidence" value="ECO:0007669"/>
    <property type="project" value="TreeGrafter"/>
</dbReference>
<accession>A0AAD8G866</accession>
<dbReference type="FunFam" id="1.10.437.10:FF:000015">
    <property type="entry name" value="BCL2 like 13"/>
    <property type="match status" value="1"/>
</dbReference>
<evidence type="ECO:0000313" key="7">
    <source>
        <dbReference type="EMBL" id="KAK1168737.1"/>
    </source>
</evidence>
<dbReference type="PROSITE" id="PS50062">
    <property type="entry name" value="BCL2_FAMILY"/>
    <property type="match status" value="1"/>
</dbReference>
<name>A0AAD8G866_ACIOX</name>
<gene>
    <name evidence="7" type="primary">BCL2L13</name>
    <name evidence="7" type="ORF">AOXY_G9582</name>
</gene>
<evidence type="ECO:0000313" key="8">
    <source>
        <dbReference type="Proteomes" id="UP001230051"/>
    </source>
</evidence>
<dbReference type="InterPro" id="IPR036834">
    <property type="entry name" value="Bcl-2-like_sf"/>
</dbReference>
<dbReference type="GO" id="GO:0042981">
    <property type="term" value="P:regulation of apoptotic process"/>
    <property type="evidence" value="ECO:0007669"/>
    <property type="project" value="InterPro"/>
</dbReference>
<feature type="domain" description="Bcl-2 Bcl-2 homology region 1-3" evidence="6">
    <location>
        <begin position="104"/>
        <end position="200"/>
    </location>
</feature>
<dbReference type="Pfam" id="PF00452">
    <property type="entry name" value="Bcl-2"/>
    <property type="match status" value="1"/>
</dbReference>
<feature type="region of interest" description="Disordered" evidence="4">
    <location>
        <begin position="373"/>
        <end position="408"/>
    </location>
</feature>
<evidence type="ECO:0000256" key="2">
    <source>
        <dbReference type="ARBA" id="ARBA00022703"/>
    </source>
</evidence>
<dbReference type="EMBL" id="JAGXEW010000008">
    <property type="protein sequence ID" value="KAK1168737.1"/>
    <property type="molecule type" value="Genomic_DNA"/>
</dbReference>
<keyword evidence="3" id="KW-0175">Coiled coil</keyword>
<dbReference type="GO" id="GO:0006915">
    <property type="term" value="P:apoptotic process"/>
    <property type="evidence" value="ECO:0007669"/>
    <property type="project" value="UniProtKB-KW"/>
</dbReference>
<proteinExistence type="inferred from homology"/>